<comment type="similarity">
    <text evidence="1">Belongs to the tpcK family.</text>
</comment>
<accession>A0AAN6Y4D6</accession>
<dbReference type="InterPro" id="IPR011008">
    <property type="entry name" value="Dimeric_a/b-barrel"/>
</dbReference>
<dbReference type="InterPro" id="IPR009799">
    <property type="entry name" value="EthD_dom"/>
</dbReference>
<proteinExistence type="inferred from homology"/>
<dbReference type="SUPFAM" id="SSF54909">
    <property type="entry name" value="Dimeric alpha+beta barrel"/>
    <property type="match status" value="1"/>
</dbReference>
<dbReference type="EMBL" id="MU858213">
    <property type="protein sequence ID" value="KAK4209172.1"/>
    <property type="molecule type" value="Genomic_DNA"/>
</dbReference>
<comment type="caution">
    <text evidence="2">The sequence shown here is derived from an EMBL/GenBank/DDBJ whole genome shotgun (WGS) entry which is preliminary data.</text>
</comment>
<evidence type="ECO:0008006" key="4">
    <source>
        <dbReference type="Google" id="ProtNLM"/>
    </source>
</evidence>
<sequence length="109" mass="12107">MASDTLTFLYPNDSQAGYDMDYLIDKHMPMIQSRWNRSGLTSWAVTNFTPDPEGMPPVYAFAANLIWDKKESLSEALGGGDLDSIVNDMTDFNKKKPIILVGDTVGKTL</sequence>
<gene>
    <name evidence="2" type="ORF">QBC37DRAFT_378297</name>
</gene>
<reference evidence="2" key="2">
    <citation type="submission" date="2023-05" db="EMBL/GenBank/DDBJ databases">
        <authorList>
            <consortium name="Lawrence Berkeley National Laboratory"/>
            <person name="Steindorff A."/>
            <person name="Hensen N."/>
            <person name="Bonometti L."/>
            <person name="Westerberg I."/>
            <person name="Brannstrom I.O."/>
            <person name="Guillou S."/>
            <person name="Cros-Aarteil S."/>
            <person name="Calhoun S."/>
            <person name="Haridas S."/>
            <person name="Kuo A."/>
            <person name="Mondo S."/>
            <person name="Pangilinan J."/>
            <person name="Riley R."/>
            <person name="Labutti K."/>
            <person name="Andreopoulos B."/>
            <person name="Lipzen A."/>
            <person name="Chen C."/>
            <person name="Yanf M."/>
            <person name="Daum C."/>
            <person name="Ng V."/>
            <person name="Clum A."/>
            <person name="Ohm R."/>
            <person name="Martin F."/>
            <person name="Silar P."/>
            <person name="Natvig D."/>
            <person name="Lalanne C."/>
            <person name="Gautier V."/>
            <person name="Ament-Velasquez S.L."/>
            <person name="Kruys A."/>
            <person name="Hutchinson M.I."/>
            <person name="Powell A.J."/>
            <person name="Barry K."/>
            <person name="Miller A.N."/>
            <person name="Grigoriev I.V."/>
            <person name="Debuchy R."/>
            <person name="Gladieux P."/>
            <person name="Thoren M.H."/>
            <person name="Johannesson H."/>
        </authorList>
    </citation>
    <scope>NUCLEOTIDE SEQUENCE</scope>
    <source>
        <strain evidence="2">PSN293</strain>
    </source>
</reference>
<reference evidence="2" key="1">
    <citation type="journal article" date="2023" name="Mol. Phylogenet. Evol.">
        <title>Genome-scale phylogeny and comparative genomics of the fungal order Sordariales.</title>
        <authorList>
            <person name="Hensen N."/>
            <person name="Bonometti L."/>
            <person name="Westerberg I."/>
            <person name="Brannstrom I.O."/>
            <person name="Guillou S."/>
            <person name="Cros-Aarteil S."/>
            <person name="Calhoun S."/>
            <person name="Haridas S."/>
            <person name="Kuo A."/>
            <person name="Mondo S."/>
            <person name="Pangilinan J."/>
            <person name="Riley R."/>
            <person name="LaButti K."/>
            <person name="Andreopoulos B."/>
            <person name="Lipzen A."/>
            <person name="Chen C."/>
            <person name="Yan M."/>
            <person name="Daum C."/>
            <person name="Ng V."/>
            <person name="Clum A."/>
            <person name="Steindorff A."/>
            <person name="Ohm R.A."/>
            <person name="Martin F."/>
            <person name="Silar P."/>
            <person name="Natvig D.O."/>
            <person name="Lalanne C."/>
            <person name="Gautier V."/>
            <person name="Ament-Velasquez S.L."/>
            <person name="Kruys A."/>
            <person name="Hutchinson M.I."/>
            <person name="Powell A.J."/>
            <person name="Barry K."/>
            <person name="Miller A.N."/>
            <person name="Grigoriev I.V."/>
            <person name="Debuchy R."/>
            <person name="Gladieux P."/>
            <person name="Hiltunen Thoren M."/>
            <person name="Johannesson H."/>
        </authorList>
    </citation>
    <scope>NUCLEOTIDE SEQUENCE</scope>
    <source>
        <strain evidence="2">PSN293</strain>
    </source>
</reference>
<dbReference type="PANTHER" id="PTHR40260">
    <property type="entry name" value="BLR8190 PROTEIN"/>
    <property type="match status" value="1"/>
</dbReference>
<dbReference type="Gene3D" id="3.30.70.100">
    <property type="match status" value="1"/>
</dbReference>
<dbReference type="PANTHER" id="PTHR40260:SF2">
    <property type="entry name" value="BLR8190 PROTEIN"/>
    <property type="match status" value="1"/>
</dbReference>
<dbReference type="GO" id="GO:0016491">
    <property type="term" value="F:oxidoreductase activity"/>
    <property type="evidence" value="ECO:0007669"/>
    <property type="project" value="InterPro"/>
</dbReference>
<evidence type="ECO:0000313" key="2">
    <source>
        <dbReference type="EMBL" id="KAK4209172.1"/>
    </source>
</evidence>
<evidence type="ECO:0000313" key="3">
    <source>
        <dbReference type="Proteomes" id="UP001301769"/>
    </source>
</evidence>
<organism evidence="2 3">
    <name type="scientific">Rhypophila decipiens</name>
    <dbReference type="NCBI Taxonomy" id="261697"/>
    <lineage>
        <taxon>Eukaryota</taxon>
        <taxon>Fungi</taxon>
        <taxon>Dikarya</taxon>
        <taxon>Ascomycota</taxon>
        <taxon>Pezizomycotina</taxon>
        <taxon>Sordariomycetes</taxon>
        <taxon>Sordariomycetidae</taxon>
        <taxon>Sordariales</taxon>
        <taxon>Naviculisporaceae</taxon>
        <taxon>Rhypophila</taxon>
    </lineage>
</organism>
<dbReference type="NCBIfam" id="TIGR02118">
    <property type="entry name" value="EthD family reductase"/>
    <property type="match status" value="1"/>
</dbReference>
<keyword evidence="3" id="KW-1185">Reference proteome</keyword>
<name>A0AAN6Y4D6_9PEZI</name>
<dbReference type="Proteomes" id="UP001301769">
    <property type="component" value="Unassembled WGS sequence"/>
</dbReference>
<dbReference type="AlphaFoldDB" id="A0AAN6Y4D6"/>
<protein>
    <recommendedName>
        <fullName evidence="4">Ethyl tert-butyl ether degradation EthD</fullName>
    </recommendedName>
</protein>
<evidence type="ECO:0000256" key="1">
    <source>
        <dbReference type="ARBA" id="ARBA00005986"/>
    </source>
</evidence>